<accession>A0A7H2BGE2</accession>
<protein>
    <submittedName>
        <fullName evidence="1">Uncharacterized protein</fullName>
    </submittedName>
</protein>
<evidence type="ECO:0000313" key="2">
    <source>
        <dbReference type="Proteomes" id="UP000516404"/>
    </source>
</evidence>
<proteinExistence type="predicted"/>
<dbReference type="EMBL" id="CP061539">
    <property type="protein sequence ID" value="QNV38738.1"/>
    <property type="molecule type" value="Genomic_DNA"/>
</dbReference>
<name>A0A7H2BGE2_9MICC</name>
<evidence type="ECO:0000313" key="1">
    <source>
        <dbReference type="EMBL" id="QNV38738.1"/>
    </source>
</evidence>
<dbReference type="RefSeq" id="WP_190725334.1">
    <property type="nucleotide sequence ID" value="NZ_CP061539.1"/>
</dbReference>
<dbReference type="GeneID" id="96623728"/>
<sequence length="147" mass="16376">MTTNNRYNINGIQIAETNGDIHLSLGDISNRIMTPRQADEIAKNIREASSQAQRTRAEIRKSGHTAKYLIEDEPTHPAQLNSLTLQDFENDPALIGIDKNGKKINYAGVKAGMWIATKSPTIRKITYPGLTDEQIFQAIYGPVKPKK</sequence>
<dbReference type="AlphaFoldDB" id="A0A7H2BGE2"/>
<organism evidence="1 2">
    <name type="scientific">Rothia terrae</name>
    <dbReference type="NCBI Taxonomy" id="396015"/>
    <lineage>
        <taxon>Bacteria</taxon>
        <taxon>Bacillati</taxon>
        <taxon>Actinomycetota</taxon>
        <taxon>Actinomycetes</taxon>
        <taxon>Micrococcales</taxon>
        <taxon>Micrococcaceae</taxon>
        <taxon>Rothia</taxon>
    </lineage>
</organism>
<reference evidence="1 2" key="1">
    <citation type="submission" date="2020-09" db="EMBL/GenBank/DDBJ databases">
        <title>Investigation of environmental microbes.</title>
        <authorList>
            <person name="Ou Y."/>
            <person name="Kang Q."/>
        </authorList>
    </citation>
    <scope>NUCLEOTIDE SEQUENCE [LARGE SCALE GENOMIC DNA]</scope>
    <source>
        <strain evidence="1 2">KJZ-14</strain>
    </source>
</reference>
<gene>
    <name evidence="1" type="ORF">IDM49_05725</name>
</gene>
<keyword evidence="2" id="KW-1185">Reference proteome</keyword>
<dbReference type="Proteomes" id="UP000516404">
    <property type="component" value="Chromosome"/>
</dbReference>
<dbReference type="KEGG" id="rter:IDM49_05725"/>